<organism evidence="1 2">
    <name type="scientific">Vibrio gallaecicus</name>
    <dbReference type="NCBI Taxonomy" id="552386"/>
    <lineage>
        <taxon>Bacteria</taxon>
        <taxon>Pseudomonadati</taxon>
        <taxon>Pseudomonadota</taxon>
        <taxon>Gammaproteobacteria</taxon>
        <taxon>Vibrionales</taxon>
        <taxon>Vibrionaceae</taxon>
        <taxon>Vibrio</taxon>
    </lineage>
</organism>
<dbReference type="EMBL" id="JBFRUW010000048">
    <property type="protein sequence ID" value="MFA0569229.1"/>
    <property type="molecule type" value="Genomic_DNA"/>
</dbReference>
<comment type="caution">
    <text evidence="1">The sequence shown here is derived from an EMBL/GenBank/DDBJ whole genome shotgun (WGS) entry which is preliminary data.</text>
</comment>
<dbReference type="Proteomes" id="UP001570417">
    <property type="component" value="Unassembled WGS sequence"/>
</dbReference>
<gene>
    <name evidence="1" type="ORF">AB4566_13215</name>
</gene>
<name>A0ABV4NCU1_9VIBR</name>
<accession>A0ABV4NCU1</accession>
<reference evidence="1 2" key="1">
    <citation type="journal article" date="2024" name="ISME J.">
        <title>Tailless and filamentous prophages are predominant in marine Vibrio.</title>
        <authorList>
            <person name="Steensen K."/>
            <person name="Seneca J."/>
            <person name="Bartlau N."/>
            <person name="Yu X.A."/>
            <person name="Hussain F.A."/>
            <person name="Polz M.F."/>
        </authorList>
    </citation>
    <scope>NUCLEOTIDE SEQUENCE [LARGE SCALE GENOMIC DNA]</scope>
    <source>
        <strain evidence="1 2">10N.222.51.A1</strain>
    </source>
</reference>
<dbReference type="RefSeq" id="WP_372266380.1">
    <property type="nucleotide sequence ID" value="NZ_JBFRUW010000048.1"/>
</dbReference>
<evidence type="ECO:0000313" key="1">
    <source>
        <dbReference type="EMBL" id="MFA0569229.1"/>
    </source>
</evidence>
<protein>
    <submittedName>
        <fullName evidence="1">Uncharacterized protein</fullName>
    </submittedName>
</protein>
<evidence type="ECO:0000313" key="2">
    <source>
        <dbReference type="Proteomes" id="UP001570417"/>
    </source>
</evidence>
<proteinExistence type="predicted"/>
<keyword evidence="2" id="KW-1185">Reference proteome</keyword>
<sequence length="73" mass="8323">MFSVLKEDISRRKKLSACHKSSALFNNLGDALYHCTHIDELATYIEEKLIDPDEKIFHSAFDYIKQNGDGGSF</sequence>